<evidence type="ECO:0000313" key="2">
    <source>
        <dbReference type="EMBL" id="KAK4450354.1"/>
    </source>
</evidence>
<protein>
    <submittedName>
        <fullName evidence="2">Heterokaryon incompatibility protein-domain-containing protein</fullName>
    </submittedName>
</protein>
<dbReference type="AlphaFoldDB" id="A0AAV9GQY9"/>
<dbReference type="Proteomes" id="UP001321760">
    <property type="component" value="Unassembled WGS sequence"/>
</dbReference>
<feature type="domain" description="Heterokaryon incompatibility" evidence="1">
    <location>
        <begin position="244"/>
        <end position="401"/>
    </location>
</feature>
<dbReference type="Pfam" id="PF06985">
    <property type="entry name" value="HET"/>
    <property type="match status" value="1"/>
</dbReference>
<dbReference type="PANTHER" id="PTHR33112">
    <property type="entry name" value="DOMAIN PROTEIN, PUTATIVE-RELATED"/>
    <property type="match status" value="1"/>
</dbReference>
<dbReference type="InterPro" id="IPR010730">
    <property type="entry name" value="HET"/>
</dbReference>
<comment type="caution">
    <text evidence="2">The sequence shown here is derived from an EMBL/GenBank/DDBJ whole genome shotgun (WGS) entry which is preliminary data.</text>
</comment>
<dbReference type="PANTHER" id="PTHR33112:SF10">
    <property type="entry name" value="TOL"/>
    <property type="match status" value="1"/>
</dbReference>
<name>A0AAV9GQY9_9PEZI</name>
<gene>
    <name evidence="2" type="ORF">QBC34DRAFT_461870</name>
</gene>
<organism evidence="2 3">
    <name type="scientific">Podospora aff. communis PSN243</name>
    <dbReference type="NCBI Taxonomy" id="3040156"/>
    <lineage>
        <taxon>Eukaryota</taxon>
        <taxon>Fungi</taxon>
        <taxon>Dikarya</taxon>
        <taxon>Ascomycota</taxon>
        <taxon>Pezizomycotina</taxon>
        <taxon>Sordariomycetes</taxon>
        <taxon>Sordariomycetidae</taxon>
        <taxon>Sordariales</taxon>
        <taxon>Podosporaceae</taxon>
        <taxon>Podospora</taxon>
    </lineage>
</organism>
<accession>A0AAV9GQY9</accession>
<evidence type="ECO:0000259" key="1">
    <source>
        <dbReference type="Pfam" id="PF06985"/>
    </source>
</evidence>
<evidence type="ECO:0000313" key="3">
    <source>
        <dbReference type="Proteomes" id="UP001321760"/>
    </source>
</evidence>
<keyword evidence="3" id="KW-1185">Reference proteome</keyword>
<sequence length="757" mass="85932">MLCTHCKTAIQALFMPRDRLNSFPVVHQYHWTFLDSVLQGCLVCRQICRQEQPNPDLIAQLELLQQSRGKWIEGLLSCSADPPLELLRSSVASATRHPLPKELDRVLCTWDCESPFLTCALSGSRRDYYTATFFRDNERFDRHADDDPRWTAAFALCASSAEKDGSNLAHNHFSLRDSTSTSDCSALWHHWLDVCRKTHDQCQPLSGDSTFFPARVIEVSSNANANAHLKWRMTTRNGTVPGPYLTLSHCWGSPDHVQIRLTHETFSSFLQDRPVSELPKTFQDAMSITYSLGFRYLWIDSLCIIQGDTADWKDQSSVMGLIYKHAICNIAATWAKDSSEGCFSHRDPALITPTTISLQERSGHWDHDEAIATDYQIGYRSMYWENVHSAPLNRRGWVLQERHLATRQLNFARDAVYWECKQLASSEHFPDRIPRPLRWVGGLNGGILTEKPRVDFTSVPQLRQAWNELVQAYSTTSFTYSTDRIVAVSGLVSELAGRLDDEYLAGLWRKDLHKQLCWIVNRYKHISGRERPSRKPLPPAKPPTSREYMAPTWSWAKFEPGALVNPDRRYIQEDRHTTAYFLEILNATTTSRPGSHGSVSGTLRIRGTVSWLRFYRPVASGRYSILPPNEHAPGPIRLTDSHTTGHGDWDEELPPSGLESDVLVLFVAANDYGGPNYTVPSLVLAPVEERSLEFKRVGVFRCESGYSIFEFFIQRLGLRRARMLADTPGLRLGYGLGEKGSLCDPRLADVVQEITII</sequence>
<reference evidence="2" key="2">
    <citation type="submission" date="2023-05" db="EMBL/GenBank/DDBJ databases">
        <authorList>
            <consortium name="Lawrence Berkeley National Laboratory"/>
            <person name="Steindorff A."/>
            <person name="Hensen N."/>
            <person name="Bonometti L."/>
            <person name="Westerberg I."/>
            <person name="Brannstrom I.O."/>
            <person name="Guillou S."/>
            <person name="Cros-Aarteil S."/>
            <person name="Calhoun S."/>
            <person name="Haridas S."/>
            <person name="Kuo A."/>
            <person name="Mondo S."/>
            <person name="Pangilinan J."/>
            <person name="Riley R."/>
            <person name="Labutti K."/>
            <person name="Andreopoulos B."/>
            <person name="Lipzen A."/>
            <person name="Chen C."/>
            <person name="Yanf M."/>
            <person name="Daum C."/>
            <person name="Ng V."/>
            <person name="Clum A."/>
            <person name="Ohm R."/>
            <person name="Martin F."/>
            <person name="Silar P."/>
            <person name="Natvig D."/>
            <person name="Lalanne C."/>
            <person name="Gautier V."/>
            <person name="Ament-Velasquez S.L."/>
            <person name="Kruys A."/>
            <person name="Hutchinson M.I."/>
            <person name="Powell A.J."/>
            <person name="Barry K."/>
            <person name="Miller A.N."/>
            <person name="Grigoriev I.V."/>
            <person name="Debuchy R."/>
            <person name="Gladieux P."/>
            <person name="Thoren M.H."/>
            <person name="Johannesson H."/>
        </authorList>
    </citation>
    <scope>NUCLEOTIDE SEQUENCE</scope>
    <source>
        <strain evidence="2">PSN243</strain>
    </source>
</reference>
<proteinExistence type="predicted"/>
<dbReference type="EMBL" id="MU865933">
    <property type="protein sequence ID" value="KAK4450354.1"/>
    <property type="molecule type" value="Genomic_DNA"/>
</dbReference>
<reference evidence="2" key="1">
    <citation type="journal article" date="2023" name="Mol. Phylogenet. Evol.">
        <title>Genome-scale phylogeny and comparative genomics of the fungal order Sordariales.</title>
        <authorList>
            <person name="Hensen N."/>
            <person name="Bonometti L."/>
            <person name="Westerberg I."/>
            <person name="Brannstrom I.O."/>
            <person name="Guillou S."/>
            <person name="Cros-Aarteil S."/>
            <person name="Calhoun S."/>
            <person name="Haridas S."/>
            <person name="Kuo A."/>
            <person name="Mondo S."/>
            <person name="Pangilinan J."/>
            <person name="Riley R."/>
            <person name="LaButti K."/>
            <person name="Andreopoulos B."/>
            <person name="Lipzen A."/>
            <person name="Chen C."/>
            <person name="Yan M."/>
            <person name="Daum C."/>
            <person name="Ng V."/>
            <person name="Clum A."/>
            <person name="Steindorff A."/>
            <person name="Ohm R.A."/>
            <person name="Martin F."/>
            <person name="Silar P."/>
            <person name="Natvig D.O."/>
            <person name="Lalanne C."/>
            <person name="Gautier V."/>
            <person name="Ament-Velasquez S.L."/>
            <person name="Kruys A."/>
            <person name="Hutchinson M.I."/>
            <person name="Powell A.J."/>
            <person name="Barry K."/>
            <person name="Miller A.N."/>
            <person name="Grigoriev I.V."/>
            <person name="Debuchy R."/>
            <person name="Gladieux P."/>
            <person name="Hiltunen Thoren M."/>
            <person name="Johannesson H."/>
        </authorList>
    </citation>
    <scope>NUCLEOTIDE SEQUENCE</scope>
    <source>
        <strain evidence="2">PSN243</strain>
    </source>
</reference>